<comment type="caution">
    <text evidence="1">The sequence shown here is derived from an EMBL/GenBank/DDBJ whole genome shotgun (WGS) entry which is preliminary data.</text>
</comment>
<dbReference type="SUPFAM" id="SSF50249">
    <property type="entry name" value="Nucleic acid-binding proteins"/>
    <property type="match status" value="1"/>
</dbReference>
<evidence type="ECO:0000313" key="1">
    <source>
        <dbReference type="EMBL" id="MBF9068971.1"/>
    </source>
</evidence>
<dbReference type="InterPro" id="IPR012340">
    <property type="entry name" value="NA-bd_OB-fold"/>
</dbReference>
<evidence type="ECO:0000313" key="2">
    <source>
        <dbReference type="EMBL" id="MBF9073425.1"/>
    </source>
</evidence>
<dbReference type="RefSeq" id="WP_196194088.1">
    <property type="nucleotide sequence ID" value="NZ_JADPRT010000004.1"/>
</dbReference>
<accession>A0A931B4S2</accession>
<keyword evidence="3" id="KW-1185">Reference proteome</keyword>
<name>A0A931B4S2_9ACTN</name>
<dbReference type="Proteomes" id="UP000657385">
    <property type="component" value="Unassembled WGS sequence"/>
</dbReference>
<evidence type="ECO:0008006" key="4">
    <source>
        <dbReference type="Google" id="ProtNLM"/>
    </source>
</evidence>
<organism evidence="1 3">
    <name type="scientific">Streptacidiphilus fuscans</name>
    <dbReference type="NCBI Taxonomy" id="2789292"/>
    <lineage>
        <taxon>Bacteria</taxon>
        <taxon>Bacillati</taxon>
        <taxon>Actinomycetota</taxon>
        <taxon>Actinomycetes</taxon>
        <taxon>Kitasatosporales</taxon>
        <taxon>Streptomycetaceae</taxon>
        <taxon>Streptacidiphilus</taxon>
    </lineage>
</organism>
<dbReference type="AlphaFoldDB" id="A0A931B4S2"/>
<proteinExistence type="predicted"/>
<gene>
    <name evidence="1" type="ORF">I2501_13150</name>
    <name evidence="2" type="ORF">I2501_35965</name>
</gene>
<evidence type="ECO:0000313" key="3">
    <source>
        <dbReference type="Proteomes" id="UP000657385"/>
    </source>
</evidence>
<reference evidence="1" key="1">
    <citation type="submission" date="2020-11" db="EMBL/GenBank/DDBJ databases">
        <title>Isolation and identification of active actinomycetes.</title>
        <authorList>
            <person name="Yu B."/>
        </authorList>
    </citation>
    <scope>NUCLEOTIDE SEQUENCE</scope>
    <source>
        <strain evidence="1">NEAU-YB345</strain>
    </source>
</reference>
<protein>
    <recommendedName>
        <fullName evidence="4">DUF35 domain-containing protein</fullName>
    </recommendedName>
</protein>
<dbReference type="EMBL" id="JADPRT010000022">
    <property type="protein sequence ID" value="MBF9073425.1"/>
    <property type="molecule type" value="Genomic_DNA"/>
</dbReference>
<dbReference type="EMBL" id="JADPRT010000004">
    <property type="protein sequence ID" value="MBF9068971.1"/>
    <property type="molecule type" value="Genomic_DNA"/>
</dbReference>
<sequence>MPATLTLPSLAPLADLPCDEPELRYHRCPWCGSATGRAALLCPICGCPELVERVSAGTGTVHRVLTPRHRQFGFYETHCLVVMDEGFTVQASLDDALPGTVPEGTRVRLADPADQGHLPIFRACA</sequence>